<evidence type="ECO:0000313" key="9">
    <source>
        <dbReference type="EMBL" id="USW58412.1"/>
    </source>
</evidence>
<feature type="transmembrane region" description="Helical" evidence="7">
    <location>
        <begin position="330"/>
        <end position="347"/>
    </location>
</feature>
<evidence type="ECO:0000256" key="3">
    <source>
        <dbReference type="ARBA" id="ARBA00022692"/>
    </source>
</evidence>
<dbReference type="InterPro" id="IPR020846">
    <property type="entry name" value="MFS_dom"/>
</dbReference>
<dbReference type="Pfam" id="PF07690">
    <property type="entry name" value="MFS_1"/>
    <property type="match status" value="1"/>
</dbReference>
<keyword evidence="2" id="KW-0813">Transport</keyword>
<dbReference type="PROSITE" id="PS50850">
    <property type="entry name" value="MFS"/>
    <property type="match status" value="1"/>
</dbReference>
<feature type="transmembrane region" description="Helical" evidence="7">
    <location>
        <begin position="219"/>
        <end position="241"/>
    </location>
</feature>
<reference evidence="9" key="1">
    <citation type="submission" date="2022-06" db="EMBL/GenBank/DDBJ databases">
        <title>Complete genome sequences of two strains of the flax pathogen Septoria linicola.</title>
        <authorList>
            <person name="Lapalu N."/>
            <person name="Simon A."/>
            <person name="Demenou B."/>
            <person name="Paumier D."/>
            <person name="Guillot M.-P."/>
            <person name="Gout L."/>
            <person name="Valade R."/>
        </authorList>
    </citation>
    <scope>NUCLEOTIDE SEQUENCE</scope>
    <source>
        <strain evidence="9">SE15195</strain>
    </source>
</reference>
<dbReference type="AlphaFoldDB" id="A0A9Q9EQ47"/>
<dbReference type="OrthoDB" id="2985014at2759"/>
<dbReference type="Proteomes" id="UP001056384">
    <property type="component" value="Chromosome 11"/>
</dbReference>
<accession>A0A9Q9EQ47</accession>
<gene>
    <name evidence="9" type="ORF">Slin15195_G117310</name>
</gene>
<feature type="transmembrane region" description="Helical" evidence="7">
    <location>
        <begin position="156"/>
        <end position="174"/>
    </location>
</feature>
<comment type="subcellular location">
    <subcellularLocation>
        <location evidence="1">Membrane</location>
        <topology evidence="1">Multi-pass membrane protein</topology>
    </subcellularLocation>
</comment>
<dbReference type="PANTHER" id="PTHR43791">
    <property type="entry name" value="PERMEASE-RELATED"/>
    <property type="match status" value="1"/>
</dbReference>
<evidence type="ECO:0000256" key="6">
    <source>
        <dbReference type="SAM" id="MobiDB-lite"/>
    </source>
</evidence>
<organism evidence="9 10">
    <name type="scientific">Septoria linicola</name>
    <dbReference type="NCBI Taxonomy" id="215465"/>
    <lineage>
        <taxon>Eukaryota</taxon>
        <taxon>Fungi</taxon>
        <taxon>Dikarya</taxon>
        <taxon>Ascomycota</taxon>
        <taxon>Pezizomycotina</taxon>
        <taxon>Dothideomycetes</taxon>
        <taxon>Dothideomycetidae</taxon>
        <taxon>Mycosphaerellales</taxon>
        <taxon>Mycosphaerellaceae</taxon>
        <taxon>Septoria</taxon>
    </lineage>
</organism>
<dbReference type="FunFam" id="1.20.1250.20:FF:000068">
    <property type="entry name" value="MFS general substrate transporter"/>
    <property type="match status" value="1"/>
</dbReference>
<evidence type="ECO:0000256" key="4">
    <source>
        <dbReference type="ARBA" id="ARBA00022989"/>
    </source>
</evidence>
<feature type="domain" description="Major facilitator superfamily (MFS) profile" evidence="8">
    <location>
        <begin position="60"/>
        <end position="475"/>
    </location>
</feature>
<keyword evidence="10" id="KW-1185">Reference proteome</keyword>
<proteinExistence type="predicted"/>
<evidence type="ECO:0000256" key="2">
    <source>
        <dbReference type="ARBA" id="ARBA00022448"/>
    </source>
</evidence>
<feature type="transmembrane region" description="Helical" evidence="7">
    <location>
        <begin position="380"/>
        <end position="403"/>
    </location>
</feature>
<keyword evidence="5 7" id="KW-0472">Membrane</keyword>
<name>A0A9Q9EQ47_9PEZI</name>
<dbReference type="GO" id="GO:0022857">
    <property type="term" value="F:transmembrane transporter activity"/>
    <property type="evidence" value="ECO:0007669"/>
    <property type="project" value="InterPro"/>
</dbReference>
<feature type="transmembrane region" description="Helical" evidence="7">
    <location>
        <begin position="126"/>
        <end position="144"/>
    </location>
</feature>
<dbReference type="SUPFAM" id="SSF103473">
    <property type="entry name" value="MFS general substrate transporter"/>
    <property type="match status" value="1"/>
</dbReference>
<feature type="transmembrane region" description="Helical" evidence="7">
    <location>
        <begin position="354"/>
        <end position="374"/>
    </location>
</feature>
<keyword evidence="4 7" id="KW-1133">Transmembrane helix</keyword>
<feature type="compositionally biased region" description="Polar residues" evidence="6">
    <location>
        <begin position="1"/>
        <end position="10"/>
    </location>
</feature>
<dbReference type="InterPro" id="IPR011701">
    <property type="entry name" value="MFS"/>
</dbReference>
<feature type="region of interest" description="Disordered" evidence="6">
    <location>
        <begin position="1"/>
        <end position="21"/>
    </location>
</feature>
<feature type="transmembrane region" description="Helical" evidence="7">
    <location>
        <begin position="186"/>
        <end position="207"/>
    </location>
</feature>
<dbReference type="PANTHER" id="PTHR43791:SF46">
    <property type="entry name" value="MAJOR FACILITATOR SUPERFAMILY (MFS) PROFILE DOMAIN-CONTAINING PROTEIN-RELATED"/>
    <property type="match status" value="1"/>
</dbReference>
<sequence>MRLPLSSSSEKGGHLPASSERFEQPHDIPYHTEGYDDDLHVECPPHTTERKLVSRIDYHIIPVLCILYLLAFLDRVNISNANVYGLSDELNLEGNQYNIALVIFFVPYVLFEIPSNILLKKFKPHVWLSLNMFLFGFVTIMQGIVQSYSGLLATRFFLGVFETGMFPGCFYLIGMWYRRHEAQKRYTFFFSSTTLAGAFGGLLAAAIGKMSGVAGYAGWRWIFILEGALTVAVSCAFFFLIPSFPEDAKWLGEDEKAYVAARLRIDQGRSAAERSITAKDVGQVFKDYKVIVAGFMYFGLIVPAYSYAYFAPGIIQSYGYDPIQTQLHSVPPWAAAFAWAMLLATISDASKHRFAFAVLSICVGITGFAILITVHDNQPLQYAALFLVTMGTYAAMPIIVCWFNMNLGGHHRRSVGSAWQVGFGNIGGIIAVWAFLKKDAPEYVTGYSICIAFTILSIISCIIYGFACWSQNKQRDKSAVNVGLTEHEKTELGDMSPTYRYLL</sequence>
<feature type="transmembrane region" description="Helical" evidence="7">
    <location>
        <begin position="98"/>
        <end position="119"/>
    </location>
</feature>
<feature type="transmembrane region" description="Helical" evidence="7">
    <location>
        <begin position="60"/>
        <end position="78"/>
    </location>
</feature>
<feature type="transmembrane region" description="Helical" evidence="7">
    <location>
        <begin position="446"/>
        <end position="467"/>
    </location>
</feature>
<dbReference type="InterPro" id="IPR036259">
    <property type="entry name" value="MFS_trans_sf"/>
</dbReference>
<evidence type="ECO:0000259" key="8">
    <source>
        <dbReference type="PROSITE" id="PS50850"/>
    </source>
</evidence>
<dbReference type="Gene3D" id="1.20.1250.20">
    <property type="entry name" value="MFS general substrate transporter like domains"/>
    <property type="match status" value="2"/>
</dbReference>
<dbReference type="GO" id="GO:0005886">
    <property type="term" value="C:plasma membrane"/>
    <property type="evidence" value="ECO:0007669"/>
    <property type="project" value="TreeGrafter"/>
</dbReference>
<feature type="transmembrane region" description="Helical" evidence="7">
    <location>
        <begin position="415"/>
        <end position="434"/>
    </location>
</feature>
<evidence type="ECO:0000256" key="1">
    <source>
        <dbReference type="ARBA" id="ARBA00004141"/>
    </source>
</evidence>
<evidence type="ECO:0000256" key="7">
    <source>
        <dbReference type="SAM" id="Phobius"/>
    </source>
</evidence>
<keyword evidence="3 7" id="KW-0812">Transmembrane</keyword>
<dbReference type="EMBL" id="CP099428">
    <property type="protein sequence ID" value="USW58412.1"/>
    <property type="molecule type" value="Genomic_DNA"/>
</dbReference>
<feature type="transmembrane region" description="Helical" evidence="7">
    <location>
        <begin position="290"/>
        <end position="310"/>
    </location>
</feature>
<protein>
    <submittedName>
        <fullName evidence="9">Major facilitator superfamily, MFS transporter superfamily</fullName>
    </submittedName>
</protein>
<dbReference type="FunFam" id="1.20.1250.20:FF:000034">
    <property type="entry name" value="MFS general substrate transporter"/>
    <property type="match status" value="1"/>
</dbReference>
<evidence type="ECO:0000313" key="10">
    <source>
        <dbReference type="Proteomes" id="UP001056384"/>
    </source>
</evidence>
<evidence type="ECO:0000256" key="5">
    <source>
        <dbReference type="ARBA" id="ARBA00023136"/>
    </source>
</evidence>